<keyword evidence="6" id="KW-0811">Translocation</keyword>
<evidence type="ECO:0000256" key="4">
    <source>
        <dbReference type="ARBA" id="ARBA00022816"/>
    </source>
</evidence>
<feature type="region of interest" description="Disordered" evidence="8">
    <location>
        <begin position="188"/>
        <end position="209"/>
    </location>
</feature>
<evidence type="ECO:0000259" key="9">
    <source>
        <dbReference type="Pfam" id="PF03177"/>
    </source>
</evidence>
<dbReference type="SUPFAM" id="SSF117289">
    <property type="entry name" value="Nucleoporin domain"/>
    <property type="match status" value="1"/>
</dbReference>
<accession>A0A6S6W7I8</accession>
<dbReference type="Pfam" id="PF03177">
    <property type="entry name" value="Nucleoporin_C"/>
    <property type="match status" value="1"/>
</dbReference>
<sequence length="1609" mass="180679">MQVPVTYHASSHGSGTVDPTEDTLEKPINRVKFDSNCSSDSWATCSFPQVVPELAVPEYLNHHTHCTEKHPSPSAHPQSHPSTMTRSHKFTDRDHAGIADGTAERETRLPKYFAKSGHPDSDPTKTKKGGSGKGNWGAVGDEVEDIRPNMAYARRRSNSSTHNMKDFKTKFETIEADPVFEEEIHGPMGEELEKQSTTSTEHSVAEEEHDKKLRILLNLPINHKGSEEPTPSPARSFACFLDSTIPLIMFSPEASIQSARSSLRNPRRRQRKDSDGPQQQRSRKRSKLNDDSFKDPAVPHINGNGSALMNGHAVQSPENSVVLVDMPVREKKTAPKRAPKEDTGSYLTKNANYSVKKLPGFPSALLRPSTPIYATALPSAGLALALTHERALAWDYSAPNGPTKVISLNLNFGLKTTEPLPLGAIVRNGPTNDYGVVALAPSTGKIGFWENIDSADTRSLYPQRQQGVEGFIKLYSGETITNLVDVDHAGYVLVLSSGRLAQLILRDSQGRPNVTTTILSAPNSSGGSFFSFKGLLGASIRKTIASVKARTSQSKGHMEVISVTKNALFQTWDLSWSGQHNHQRDVDVHDAILSAVQVRTAPEIRSQHQIQVLDFAIMDAQQGQEAVDLLVLVALSGRDSLDYFLLEIELFRTDGTINRTIPIRNFHQPQLQKEPTGILLLPQPGHTAYVQFPGAMFVASLNQPQESPEAQLLADSGSPLLPFQDTVYFRPDVTLSGNVMDTTSRKDKRATALIFVQQFGILQISTLPPSTDDEDKERLKVTARSKLEQATFFSTIPGNIIDFSVKSRFSFAEEETAQAALTISAGILSSSYDYLEKAISNMDEQFQQRVTALQTLVSQLQTEYSPMSFQTKWQLLWHAEKLTAAHKLWNWYQDKLQDQQANPDAYPENILMSDIVRALNERYKTAINREQGETDTIRQFFLKDVDSIQTLIPWGWFYLRTFYMKEGAKETPSVMQRLSEGADVMLVVLETAFEFRQANIEAYGLESDSLDDGILKPEYGYDMLPQFWTSSHNIVSSLRSFIDVGRNLAVENYEEGYQELLAQKIGKDNPRLVKLGCQTHIERFQWALAQSDEKTRAMGRSLKDEWNNNVRPSHIMGLMEIGLATEGMKLAEQYHDMSTLVNLIWEETTWLESEKASTRSKMEQAESTVKLNRIKERIARYFEVYGDDWADAFYSKYIRQNQAGQLFTKEYLNQPALTRFLRAEPSRVRLAWINEVCGEKNYEAAAEALYEAGSKQETNSWCQRVELSMAKLALLCKKEAKPGHEQQLLADARREKPKALKVREAMFQSIEQQLEYTKIQEEVYERLLPIITGALDEDSAVDLLMTEFGQGRLRDRPAHQSILRQGLENLVHHQVVDPALMIDILTLMNADDSEEGMTLLQGDEFIYAFRVLLVNWQNIHRTTRDGLLKLVWKRLLIKDDWATINDTKEITDAKINEVLQDTALVYTFRELGRLCVGNSFARVVWPKELRELLGAGGTHGELCVRFAAEDLREPIIKDNVLDDDTLHEHLDKNRLGDWFMAAYQAARMMMSEQGKSQNGPAGTPIMGNGVAPETTTEAEAEVNQEAAGSATFDGDDEKAQDHDVEMRDL</sequence>
<evidence type="ECO:0000256" key="3">
    <source>
        <dbReference type="ARBA" id="ARBA00022448"/>
    </source>
</evidence>
<comment type="similarity">
    <text evidence="2">Belongs to the nucleoporin Nup133 family.</text>
</comment>
<keyword evidence="3" id="KW-0813">Transport</keyword>
<dbReference type="InterPro" id="IPR014908">
    <property type="entry name" value="Nucleoporin_Nup133/Nup155_N"/>
</dbReference>
<feature type="region of interest" description="Disordered" evidence="8">
    <location>
        <begin position="65"/>
        <end position="93"/>
    </location>
</feature>
<dbReference type="GO" id="GO:0031080">
    <property type="term" value="C:nuclear pore outer ring"/>
    <property type="evidence" value="ECO:0007669"/>
    <property type="project" value="TreeGrafter"/>
</dbReference>
<dbReference type="Pfam" id="PF08801">
    <property type="entry name" value="Nucleoporin_N"/>
    <property type="match status" value="1"/>
</dbReference>
<dbReference type="InterPro" id="IPR007187">
    <property type="entry name" value="Nucleoporin_Nup133/Nup155_C"/>
</dbReference>
<keyword evidence="4" id="KW-0509">mRNA transport</keyword>
<evidence type="ECO:0000256" key="7">
    <source>
        <dbReference type="ARBA" id="ARBA00023242"/>
    </source>
</evidence>
<evidence type="ECO:0000313" key="12">
    <source>
        <dbReference type="Proteomes" id="UP000472372"/>
    </source>
</evidence>
<feature type="compositionally biased region" description="Basic and acidic residues" evidence="8">
    <location>
        <begin position="1597"/>
        <end position="1609"/>
    </location>
</feature>
<proteinExistence type="inferred from homology"/>
<dbReference type="InterPro" id="IPR037624">
    <property type="entry name" value="Nup133-like"/>
</dbReference>
<feature type="domain" description="Nucleoporin Nup133/Nup155-like N-terminal" evidence="10">
    <location>
        <begin position="348"/>
        <end position="762"/>
    </location>
</feature>
<dbReference type="GO" id="GO:0017056">
    <property type="term" value="F:structural constituent of nuclear pore"/>
    <property type="evidence" value="ECO:0007669"/>
    <property type="project" value="InterPro"/>
</dbReference>
<name>A0A6S6W7I8_9PLEO</name>
<feature type="region of interest" description="Disordered" evidence="8">
    <location>
        <begin position="1"/>
        <end position="23"/>
    </location>
</feature>
<feature type="region of interest" description="Disordered" evidence="8">
    <location>
        <begin position="112"/>
        <end position="140"/>
    </location>
</feature>
<protein>
    <submittedName>
        <fullName evidence="11">Nucleoporin-C multi-domain protein</fullName>
    </submittedName>
</protein>
<evidence type="ECO:0000256" key="8">
    <source>
        <dbReference type="SAM" id="MobiDB-lite"/>
    </source>
</evidence>
<evidence type="ECO:0000256" key="6">
    <source>
        <dbReference type="ARBA" id="ARBA00023010"/>
    </source>
</evidence>
<feature type="domain" description="Nucleoporin Nup133/Nup155-like C-terminal" evidence="9">
    <location>
        <begin position="875"/>
        <end position="1539"/>
    </location>
</feature>
<dbReference type="GO" id="GO:0006606">
    <property type="term" value="P:protein import into nucleus"/>
    <property type="evidence" value="ECO:0007669"/>
    <property type="project" value="TreeGrafter"/>
</dbReference>
<feature type="compositionally biased region" description="Low complexity" evidence="8">
    <location>
        <begin position="72"/>
        <end position="82"/>
    </location>
</feature>
<evidence type="ECO:0000259" key="10">
    <source>
        <dbReference type="Pfam" id="PF08801"/>
    </source>
</evidence>
<evidence type="ECO:0000256" key="1">
    <source>
        <dbReference type="ARBA" id="ARBA00004259"/>
    </source>
</evidence>
<dbReference type="PANTHER" id="PTHR13405">
    <property type="entry name" value="NUCLEAR PORE COMPLEX PROTEIN NUP133"/>
    <property type="match status" value="1"/>
</dbReference>
<dbReference type="InterPro" id="IPR015943">
    <property type="entry name" value="WD40/YVTN_repeat-like_dom_sf"/>
</dbReference>
<dbReference type="GO" id="GO:0000972">
    <property type="term" value="P:transcription-dependent tethering of RNA polymerase II gene DNA at nuclear periphery"/>
    <property type="evidence" value="ECO:0007669"/>
    <property type="project" value="TreeGrafter"/>
</dbReference>
<dbReference type="Gene3D" id="2.130.10.10">
    <property type="entry name" value="YVTN repeat-like/Quinoprotein amine dehydrogenase"/>
    <property type="match status" value="1"/>
</dbReference>
<dbReference type="Proteomes" id="UP000472372">
    <property type="component" value="Chromosome 7"/>
</dbReference>
<organism evidence="11 12">
    <name type="scientific">Pyrenophora teres f. teres</name>
    <dbReference type="NCBI Taxonomy" id="97479"/>
    <lineage>
        <taxon>Eukaryota</taxon>
        <taxon>Fungi</taxon>
        <taxon>Dikarya</taxon>
        <taxon>Ascomycota</taxon>
        <taxon>Pezizomycotina</taxon>
        <taxon>Dothideomycetes</taxon>
        <taxon>Pleosporomycetidae</taxon>
        <taxon>Pleosporales</taxon>
        <taxon>Pleosporineae</taxon>
        <taxon>Pleosporaceae</taxon>
        <taxon>Pyrenophora</taxon>
    </lineage>
</organism>
<dbReference type="PANTHER" id="PTHR13405:SF11">
    <property type="entry name" value="NUCLEAR PORE COMPLEX PROTEIN NUP133"/>
    <property type="match status" value="1"/>
</dbReference>
<feature type="region of interest" description="Disordered" evidence="8">
    <location>
        <begin position="1551"/>
        <end position="1609"/>
    </location>
</feature>
<keyword evidence="5" id="KW-0653">Protein transport</keyword>
<reference evidence="11" key="1">
    <citation type="submission" date="2021-02" db="EMBL/GenBank/DDBJ databases">
        <authorList>
            <person name="Syme A R."/>
            <person name="Syme A R."/>
            <person name="Moolhuijzen P."/>
        </authorList>
    </citation>
    <scope>NUCLEOTIDE SEQUENCE</scope>
    <source>
        <strain evidence="11">W1-1</strain>
    </source>
</reference>
<comment type="subcellular location">
    <subcellularLocation>
        <location evidence="1">Nucleus envelope</location>
    </subcellularLocation>
</comment>
<dbReference type="EMBL" id="HG992983">
    <property type="protein sequence ID" value="CAE7192532.1"/>
    <property type="molecule type" value="Genomic_DNA"/>
</dbReference>
<evidence type="ECO:0000256" key="2">
    <source>
        <dbReference type="ARBA" id="ARBA00005569"/>
    </source>
</evidence>
<keyword evidence="7" id="KW-0539">Nucleus</keyword>
<dbReference type="GO" id="GO:0016973">
    <property type="term" value="P:poly(A)+ mRNA export from nucleus"/>
    <property type="evidence" value="ECO:0007669"/>
    <property type="project" value="TreeGrafter"/>
</dbReference>
<evidence type="ECO:0000256" key="5">
    <source>
        <dbReference type="ARBA" id="ARBA00022927"/>
    </source>
</evidence>
<feature type="region of interest" description="Disordered" evidence="8">
    <location>
        <begin position="257"/>
        <end position="312"/>
    </location>
</feature>
<dbReference type="Gene3D" id="1.20.58.1380">
    <property type="match status" value="1"/>
</dbReference>
<evidence type="ECO:0000313" key="11">
    <source>
        <dbReference type="EMBL" id="CAE7192532.1"/>
    </source>
</evidence>
<gene>
    <name evidence="11" type="ORF">PTTW11_07572</name>
</gene>